<dbReference type="Proteomes" id="UP000606786">
    <property type="component" value="Unassembled WGS sequence"/>
</dbReference>
<feature type="region of interest" description="Disordered" evidence="1">
    <location>
        <begin position="1"/>
        <end position="35"/>
    </location>
</feature>
<evidence type="ECO:0000313" key="2">
    <source>
        <dbReference type="EMBL" id="CAD6993467.1"/>
    </source>
</evidence>
<proteinExistence type="predicted"/>
<gene>
    <name evidence="2" type="ORF">CCAP1982_LOCUS2279</name>
</gene>
<name>A0A811U645_CERCA</name>
<reference evidence="2" key="1">
    <citation type="submission" date="2020-11" db="EMBL/GenBank/DDBJ databases">
        <authorList>
            <person name="Whitehead M."/>
        </authorList>
    </citation>
    <scope>NUCLEOTIDE SEQUENCE</scope>
    <source>
        <strain evidence="2">EGII</strain>
    </source>
</reference>
<keyword evidence="3" id="KW-1185">Reference proteome</keyword>
<accession>A0A811U645</accession>
<sequence length="61" mass="7071">MRNNQNHGQKRWPTNTKSEIVQQTHTSVRTAKRVKEEERKKLHKASCDGQICLCIIITTPV</sequence>
<evidence type="ECO:0000313" key="3">
    <source>
        <dbReference type="Proteomes" id="UP000606786"/>
    </source>
</evidence>
<evidence type="ECO:0000256" key="1">
    <source>
        <dbReference type="SAM" id="MobiDB-lite"/>
    </source>
</evidence>
<dbReference type="EMBL" id="CAJHJT010000001">
    <property type="protein sequence ID" value="CAD6993467.1"/>
    <property type="molecule type" value="Genomic_DNA"/>
</dbReference>
<protein>
    <submittedName>
        <fullName evidence="2">(Mediterranean fruit fly) hypothetical protein</fullName>
    </submittedName>
</protein>
<organism evidence="2 3">
    <name type="scientific">Ceratitis capitata</name>
    <name type="common">Mediterranean fruit fly</name>
    <name type="synonym">Tephritis capitata</name>
    <dbReference type="NCBI Taxonomy" id="7213"/>
    <lineage>
        <taxon>Eukaryota</taxon>
        <taxon>Metazoa</taxon>
        <taxon>Ecdysozoa</taxon>
        <taxon>Arthropoda</taxon>
        <taxon>Hexapoda</taxon>
        <taxon>Insecta</taxon>
        <taxon>Pterygota</taxon>
        <taxon>Neoptera</taxon>
        <taxon>Endopterygota</taxon>
        <taxon>Diptera</taxon>
        <taxon>Brachycera</taxon>
        <taxon>Muscomorpha</taxon>
        <taxon>Tephritoidea</taxon>
        <taxon>Tephritidae</taxon>
        <taxon>Ceratitis</taxon>
        <taxon>Ceratitis</taxon>
    </lineage>
</organism>
<dbReference type="AlphaFoldDB" id="A0A811U645"/>
<comment type="caution">
    <text evidence="2">The sequence shown here is derived from an EMBL/GenBank/DDBJ whole genome shotgun (WGS) entry which is preliminary data.</text>
</comment>
<feature type="compositionally biased region" description="Polar residues" evidence="1">
    <location>
        <begin position="1"/>
        <end position="29"/>
    </location>
</feature>